<gene>
    <name evidence="2" type="ORF">PACLA_8A049110</name>
</gene>
<dbReference type="AlphaFoldDB" id="A0A6S7GM83"/>
<dbReference type="EMBL" id="CACRXK020000929">
    <property type="protein sequence ID" value="CAB3985831.1"/>
    <property type="molecule type" value="Genomic_DNA"/>
</dbReference>
<evidence type="ECO:0000256" key="1">
    <source>
        <dbReference type="SAM" id="MobiDB-lite"/>
    </source>
</evidence>
<sequence length="191" mass="21502">MVFCKRWVQKCVLASGVKSKTNENFLHKTGIETSFEEVEELIEALGKCSKSPNAVNYHELSQTTNYKGEKFCLVLKNSEHQGLILVRMKRRAVVDKFDTVDLDNPDPKPLEEETPTTTNIEWSECFEKFYIGKNDNWAKIKGILREFCIDLHHILSVDEESPSISPPQSPEAQPATSATTTTAVSEVGRPA</sequence>
<accession>A0A6S7GM83</accession>
<reference evidence="2" key="1">
    <citation type="submission" date="2020-04" db="EMBL/GenBank/DDBJ databases">
        <authorList>
            <person name="Alioto T."/>
            <person name="Alioto T."/>
            <person name="Gomez Garrido J."/>
        </authorList>
    </citation>
    <scope>NUCLEOTIDE SEQUENCE</scope>
    <source>
        <strain evidence="2">A484AB</strain>
    </source>
</reference>
<dbReference type="Proteomes" id="UP001152795">
    <property type="component" value="Unassembled WGS sequence"/>
</dbReference>
<protein>
    <submittedName>
        <fullName evidence="2">Uncharacterized protein</fullName>
    </submittedName>
</protein>
<keyword evidence="3" id="KW-1185">Reference proteome</keyword>
<organism evidence="2 3">
    <name type="scientific">Paramuricea clavata</name>
    <name type="common">Red gorgonian</name>
    <name type="synonym">Violescent sea-whip</name>
    <dbReference type="NCBI Taxonomy" id="317549"/>
    <lineage>
        <taxon>Eukaryota</taxon>
        <taxon>Metazoa</taxon>
        <taxon>Cnidaria</taxon>
        <taxon>Anthozoa</taxon>
        <taxon>Octocorallia</taxon>
        <taxon>Malacalcyonacea</taxon>
        <taxon>Plexauridae</taxon>
        <taxon>Paramuricea</taxon>
    </lineage>
</organism>
<comment type="caution">
    <text evidence="2">The sequence shown here is derived from an EMBL/GenBank/DDBJ whole genome shotgun (WGS) entry which is preliminary data.</text>
</comment>
<evidence type="ECO:0000313" key="2">
    <source>
        <dbReference type="EMBL" id="CAB3985831.1"/>
    </source>
</evidence>
<name>A0A6S7GM83_PARCT</name>
<feature type="compositionally biased region" description="Low complexity" evidence="1">
    <location>
        <begin position="170"/>
        <end position="183"/>
    </location>
</feature>
<proteinExistence type="predicted"/>
<evidence type="ECO:0000313" key="3">
    <source>
        <dbReference type="Proteomes" id="UP001152795"/>
    </source>
</evidence>
<feature type="region of interest" description="Disordered" evidence="1">
    <location>
        <begin position="159"/>
        <end position="191"/>
    </location>
</feature>